<accession>A0AAE3CKD1</accession>
<dbReference type="AlphaFoldDB" id="A0AAE3CKD1"/>
<comment type="caution">
    <text evidence="2">The sequence shown here is derived from an EMBL/GenBank/DDBJ whole genome shotgun (WGS) entry which is preliminary data.</text>
</comment>
<dbReference type="Pfam" id="PF01464">
    <property type="entry name" value="SLT"/>
    <property type="match status" value="1"/>
</dbReference>
<reference evidence="2" key="1">
    <citation type="journal article" date="2021" name="ISME J.">
        <title>Genomic evolution of the class Acidithiobacillia: deep-branching Proteobacteria living in extreme acidic conditions.</title>
        <authorList>
            <person name="Moya-Beltran A."/>
            <person name="Beard S."/>
            <person name="Rojas-Villalobos C."/>
            <person name="Issotta F."/>
            <person name="Gallardo Y."/>
            <person name="Ulloa R."/>
            <person name="Giaveno A."/>
            <person name="Degli Esposti M."/>
            <person name="Johnson D.B."/>
            <person name="Quatrini R."/>
        </authorList>
    </citation>
    <scope>NUCLEOTIDE SEQUENCE</scope>
    <source>
        <strain evidence="2">VAN18-1</strain>
    </source>
</reference>
<dbReference type="EMBL" id="JAAXYO010000154">
    <property type="protein sequence ID" value="MBU2788644.1"/>
    <property type="molecule type" value="Genomic_DNA"/>
</dbReference>
<sequence length="129" mass="14734">MIPLPVCETAAAIYYHEPVIILRAIAKVEGGWRGARVQDANGTADHGLMQINSVWRPVLHREGWRMHSVQWHDCASTFVGAWILRQELNQAHNFWLGVAWYQSRNPVYGVPFAHKVYRAAQEITDGSKR</sequence>
<dbReference type="Proteomes" id="UP001197378">
    <property type="component" value="Unassembled WGS sequence"/>
</dbReference>
<gene>
    <name evidence="2" type="ORF">HFQ13_10620</name>
</gene>
<dbReference type="InterPro" id="IPR023346">
    <property type="entry name" value="Lysozyme-like_dom_sf"/>
</dbReference>
<dbReference type="CDD" id="cd13400">
    <property type="entry name" value="LT_IagB-like"/>
    <property type="match status" value="1"/>
</dbReference>
<evidence type="ECO:0000313" key="3">
    <source>
        <dbReference type="Proteomes" id="UP001197378"/>
    </source>
</evidence>
<keyword evidence="3" id="KW-1185">Reference proteome</keyword>
<protein>
    <submittedName>
        <fullName evidence="2">Lytic transglycosylase domain-containing protein</fullName>
    </submittedName>
</protein>
<organism evidence="2 3">
    <name type="scientific">Igneacidithiobacillus copahuensis</name>
    <dbReference type="NCBI Taxonomy" id="2724909"/>
    <lineage>
        <taxon>Bacteria</taxon>
        <taxon>Pseudomonadati</taxon>
        <taxon>Pseudomonadota</taxon>
        <taxon>Acidithiobacillia</taxon>
        <taxon>Acidithiobacillales</taxon>
        <taxon>Acidithiobacillaceae</taxon>
        <taxon>Igneacidithiobacillus</taxon>
    </lineage>
</organism>
<evidence type="ECO:0000313" key="2">
    <source>
        <dbReference type="EMBL" id="MBU2788644.1"/>
    </source>
</evidence>
<proteinExistence type="predicted"/>
<dbReference type="Gene3D" id="1.10.530.10">
    <property type="match status" value="1"/>
</dbReference>
<dbReference type="InterPro" id="IPR008258">
    <property type="entry name" value="Transglycosylase_SLT_dom_1"/>
</dbReference>
<name>A0AAE3CKD1_9PROT</name>
<evidence type="ECO:0000259" key="1">
    <source>
        <dbReference type="Pfam" id="PF01464"/>
    </source>
</evidence>
<dbReference type="SUPFAM" id="SSF53955">
    <property type="entry name" value="Lysozyme-like"/>
    <property type="match status" value="1"/>
</dbReference>
<dbReference type="RefSeq" id="WP_215885699.1">
    <property type="nucleotide sequence ID" value="NZ_JAAXYO010000154.1"/>
</dbReference>
<feature type="domain" description="Transglycosylase SLT" evidence="1">
    <location>
        <begin position="11"/>
        <end position="100"/>
    </location>
</feature>